<feature type="transmembrane region" description="Helical" evidence="5">
    <location>
        <begin position="398"/>
        <end position="417"/>
    </location>
</feature>
<protein>
    <recommendedName>
        <fullName evidence="6">Amino acid transporter transmembrane domain-containing protein</fullName>
    </recommendedName>
</protein>
<dbReference type="AlphaFoldDB" id="A0A7S0LSH9"/>
<feature type="transmembrane region" description="Helical" evidence="5">
    <location>
        <begin position="71"/>
        <end position="90"/>
    </location>
</feature>
<feature type="domain" description="Amino acid transporter transmembrane" evidence="6">
    <location>
        <begin position="63"/>
        <end position="442"/>
    </location>
</feature>
<sequence length="471" mass="50959">MRTNADRPQPMIASWDVPASGPIAERLLPVSNSEEGIDNHGSVLQLVALADLKYRVALDEKVHRSSWQQTTLVVTAEVMGAGVLALPYAFSKLGWLLGVLSCTLFAATAIYAGVLLARVRNFMYPAAVSYADLAMQIVGPRFSAFTKACCLSTWGLLLPYYLITANNALAGALGPALHICGWQRALLVVALLTVPLQMRDLHLISYAATLSTLSTFAVVGTASIALVIQAKGKPTIYSTPLLPDQSMTFLDLYGQFARIIFAYQGQSIFCEIMREMRDSRDFPRAVLIGNTLMMGVYLVFVVICNATDGTRVAPFIPDSLDGITKVAVNAFIVYITTVAYVITGQPLHRAIHKALSPSTVDARGVAAALPWLAITTSTLLLAYLVANAVPFFSDFQGLLGALTGAPIVFGWPAFFFLRACKLKRVVVPAVDRIVCYIFLLLFLPVFTLFGCVNALMDIANDWASNGPPFSC</sequence>
<evidence type="ECO:0000313" key="7">
    <source>
        <dbReference type="EMBL" id="CAD8621452.1"/>
    </source>
</evidence>
<keyword evidence="2 5" id="KW-0812">Transmembrane</keyword>
<dbReference type="Pfam" id="PF01490">
    <property type="entry name" value="Aa_trans"/>
    <property type="match status" value="1"/>
</dbReference>
<organism evidence="7">
    <name type="scientific">Coccolithus braarudii</name>
    <dbReference type="NCBI Taxonomy" id="221442"/>
    <lineage>
        <taxon>Eukaryota</taxon>
        <taxon>Haptista</taxon>
        <taxon>Haptophyta</taxon>
        <taxon>Prymnesiophyceae</taxon>
        <taxon>Coccolithales</taxon>
        <taxon>Coccolithaceae</taxon>
        <taxon>Coccolithus</taxon>
    </lineage>
</organism>
<name>A0A7S0LSH9_9EUKA</name>
<feature type="transmembrane region" description="Helical" evidence="5">
    <location>
        <begin position="206"/>
        <end position="232"/>
    </location>
</feature>
<dbReference type="PANTHER" id="PTHR22950:SF461">
    <property type="entry name" value="AMINO ACID TRANSPORTER TRANSMEMBRANE DOMAIN-CONTAINING PROTEIN"/>
    <property type="match status" value="1"/>
</dbReference>
<feature type="transmembrane region" description="Helical" evidence="5">
    <location>
        <begin position="433"/>
        <end position="456"/>
    </location>
</feature>
<keyword evidence="4 5" id="KW-0472">Membrane</keyword>
<evidence type="ECO:0000259" key="6">
    <source>
        <dbReference type="Pfam" id="PF01490"/>
    </source>
</evidence>
<evidence type="ECO:0000256" key="3">
    <source>
        <dbReference type="ARBA" id="ARBA00022989"/>
    </source>
</evidence>
<feature type="transmembrane region" description="Helical" evidence="5">
    <location>
        <begin position="285"/>
        <end position="303"/>
    </location>
</feature>
<dbReference type="InterPro" id="IPR013057">
    <property type="entry name" value="AA_transpt_TM"/>
</dbReference>
<feature type="transmembrane region" description="Helical" evidence="5">
    <location>
        <begin position="96"/>
        <end position="117"/>
    </location>
</feature>
<evidence type="ECO:0000256" key="4">
    <source>
        <dbReference type="ARBA" id="ARBA00023136"/>
    </source>
</evidence>
<feature type="transmembrane region" description="Helical" evidence="5">
    <location>
        <begin position="364"/>
        <end position="386"/>
    </location>
</feature>
<proteinExistence type="predicted"/>
<feature type="transmembrane region" description="Helical" evidence="5">
    <location>
        <begin position="323"/>
        <end position="343"/>
    </location>
</feature>
<reference evidence="7" key="1">
    <citation type="submission" date="2021-01" db="EMBL/GenBank/DDBJ databases">
        <authorList>
            <person name="Corre E."/>
            <person name="Pelletier E."/>
            <person name="Niang G."/>
            <person name="Scheremetjew M."/>
            <person name="Finn R."/>
            <person name="Kale V."/>
            <person name="Holt S."/>
            <person name="Cochrane G."/>
            <person name="Meng A."/>
            <person name="Brown T."/>
            <person name="Cohen L."/>
        </authorList>
    </citation>
    <scope>NUCLEOTIDE SEQUENCE</scope>
    <source>
        <strain evidence="7">PLY182g</strain>
    </source>
</reference>
<evidence type="ECO:0000256" key="5">
    <source>
        <dbReference type="SAM" id="Phobius"/>
    </source>
</evidence>
<evidence type="ECO:0000256" key="2">
    <source>
        <dbReference type="ARBA" id="ARBA00022692"/>
    </source>
</evidence>
<comment type="subcellular location">
    <subcellularLocation>
        <location evidence="1">Membrane</location>
        <topology evidence="1">Multi-pass membrane protein</topology>
    </subcellularLocation>
</comment>
<dbReference type="GO" id="GO:0016020">
    <property type="term" value="C:membrane"/>
    <property type="evidence" value="ECO:0007669"/>
    <property type="project" value="UniProtKB-SubCell"/>
</dbReference>
<feature type="transmembrane region" description="Helical" evidence="5">
    <location>
        <begin position="144"/>
        <end position="163"/>
    </location>
</feature>
<gene>
    <name evidence="7" type="ORF">CPEL01642_LOCUS24835</name>
</gene>
<accession>A0A7S0LSH9</accession>
<dbReference type="PANTHER" id="PTHR22950">
    <property type="entry name" value="AMINO ACID TRANSPORTER"/>
    <property type="match status" value="1"/>
</dbReference>
<evidence type="ECO:0000256" key="1">
    <source>
        <dbReference type="ARBA" id="ARBA00004141"/>
    </source>
</evidence>
<dbReference type="EMBL" id="HBEY01051617">
    <property type="protein sequence ID" value="CAD8621452.1"/>
    <property type="molecule type" value="Transcribed_RNA"/>
</dbReference>
<dbReference type="GO" id="GO:0015179">
    <property type="term" value="F:L-amino acid transmembrane transporter activity"/>
    <property type="evidence" value="ECO:0007669"/>
    <property type="project" value="TreeGrafter"/>
</dbReference>
<keyword evidence="3 5" id="KW-1133">Transmembrane helix</keyword>